<dbReference type="RefSeq" id="WP_154408043.1">
    <property type="nucleotide sequence ID" value="NZ_VUNR01000038.1"/>
</dbReference>
<dbReference type="PANTHER" id="PTHR42788">
    <property type="entry name" value="TAURINE IMPORT ATP-BINDING PROTEIN-RELATED"/>
    <property type="match status" value="1"/>
</dbReference>
<dbReference type="EMBL" id="VUNR01000038">
    <property type="protein sequence ID" value="MSU09884.1"/>
    <property type="molecule type" value="Genomic_DNA"/>
</dbReference>
<dbReference type="InterPro" id="IPR017871">
    <property type="entry name" value="ABC_transporter-like_CS"/>
</dbReference>
<dbReference type="SMART" id="SM00382">
    <property type="entry name" value="AAA"/>
    <property type="match status" value="1"/>
</dbReference>
<dbReference type="InterPro" id="IPR027417">
    <property type="entry name" value="P-loop_NTPase"/>
</dbReference>
<dbReference type="AlphaFoldDB" id="A0A6I2UJW8"/>
<keyword evidence="3" id="KW-0547">Nucleotide-binding</keyword>
<dbReference type="SUPFAM" id="SSF52540">
    <property type="entry name" value="P-loop containing nucleoside triphosphate hydrolases"/>
    <property type="match status" value="1"/>
</dbReference>
<keyword evidence="9" id="KW-1185">Reference proteome</keyword>
<feature type="domain" description="ABC transporter" evidence="7">
    <location>
        <begin position="6"/>
        <end position="227"/>
    </location>
</feature>
<dbReference type="GO" id="GO:0016887">
    <property type="term" value="F:ATP hydrolysis activity"/>
    <property type="evidence" value="ECO:0007669"/>
    <property type="project" value="InterPro"/>
</dbReference>
<evidence type="ECO:0000256" key="5">
    <source>
        <dbReference type="ARBA" id="ARBA00022967"/>
    </source>
</evidence>
<dbReference type="Gene3D" id="3.40.50.300">
    <property type="entry name" value="P-loop containing nucleotide triphosphate hydrolases"/>
    <property type="match status" value="1"/>
</dbReference>
<evidence type="ECO:0000313" key="9">
    <source>
        <dbReference type="Proteomes" id="UP000433181"/>
    </source>
</evidence>
<comment type="caution">
    <text evidence="8">The sequence shown here is derived from an EMBL/GenBank/DDBJ whole genome shotgun (WGS) entry which is preliminary data.</text>
</comment>
<dbReference type="PROSITE" id="PS00211">
    <property type="entry name" value="ABC_TRANSPORTER_1"/>
    <property type="match status" value="1"/>
</dbReference>
<organism evidence="8 9">
    <name type="scientific">Anaerovibrio slackiae</name>
    <dbReference type="NCBI Taxonomy" id="2652309"/>
    <lineage>
        <taxon>Bacteria</taxon>
        <taxon>Bacillati</taxon>
        <taxon>Bacillota</taxon>
        <taxon>Negativicutes</taxon>
        <taxon>Selenomonadales</taxon>
        <taxon>Selenomonadaceae</taxon>
        <taxon>Anaerovibrio</taxon>
    </lineage>
</organism>
<keyword evidence="2" id="KW-1003">Cell membrane</keyword>
<accession>A0A6I2UJW8</accession>
<dbReference type="Proteomes" id="UP000433181">
    <property type="component" value="Unassembled WGS sequence"/>
</dbReference>
<reference evidence="8 9" key="1">
    <citation type="submission" date="2019-08" db="EMBL/GenBank/DDBJ databases">
        <title>In-depth cultivation of the pig gut microbiome towards novel bacterial diversity and tailored functional studies.</title>
        <authorList>
            <person name="Wylensek D."/>
            <person name="Hitch T.C.A."/>
            <person name="Clavel T."/>
        </authorList>
    </citation>
    <scope>NUCLEOTIDE SEQUENCE [LARGE SCALE GENOMIC DNA]</scope>
    <source>
        <strain evidence="8 9">WCA-693-APC-5D-A</strain>
    </source>
</reference>
<evidence type="ECO:0000256" key="4">
    <source>
        <dbReference type="ARBA" id="ARBA00022840"/>
    </source>
</evidence>
<gene>
    <name evidence="8" type="ORF">FYJ84_12965</name>
</gene>
<keyword evidence="1" id="KW-0813">Transport</keyword>
<dbReference type="PROSITE" id="PS50893">
    <property type="entry name" value="ABC_TRANSPORTER_2"/>
    <property type="match status" value="1"/>
</dbReference>
<dbReference type="GeneID" id="96779837"/>
<keyword evidence="5" id="KW-1278">Translocase</keyword>
<keyword evidence="6" id="KW-0472">Membrane</keyword>
<dbReference type="InterPro" id="IPR003439">
    <property type="entry name" value="ABC_transporter-like_ATP-bd"/>
</dbReference>
<evidence type="ECO:0000256" key="3">
    <source>
        <dbReference type="ARBA" id="ARBA00022741"/>
    </source>
</evidence>
<evidence type="ECO:0000256" key="6">
    <source>
        <dbReference type="ARBA" id="ARBA00023136"/>
    </source>
</evidence>
<evidence type="ECO:0000256" key="1">
    <source>
        <dbReference type="ARBA" id="ARBA00022448"/>
    </source>
</evidence>
<dbReference type="InterPro" id="IPR003593">
    <property type="entry name" value="AAA+_ATPase"/>
</dbReference>
<dbReference type="PANTHER" id="PTHR42788:SF17">
    <property type="entry name" value="ALIPHATIC SULFONATES IMPORT ATP-BINDING PROTEIN SSUB"/>
    <property type="match status" value="1"/>
</dbReference>
<dbReference type="GO" id="GO:0005524">
    <property type="term" value="F:ATP binding"/>
    <property type="evidence" value="ECO:0007669"/>
    <property type="project" value="UniProtKB-KW"/>
</dbReference>
<dbReference type="CDD" id="cd03293">
    <property type="entry name" value="ABC_NrtD_SsuB_transporters"/>
    <property type="match status" value="1"/>
</dbReference>
<sequence>MAGYNICVRHLEKYFGAVHVLRNINLDIPAGEFVALVGKSGCGKSTLLRLISSLESPTSGDILINGEQTGTIDGNVRVLFQDARLLPWKTVLDNVVLGSAERDREKALQALRDVDLQGKENAWPSDLSGGQRQRVALARALVGTPKVLLLDEPLSALDALTRLNMQQLIEKLWKEWNFTVILVTHDVSEAVNLADRVILLEDGNITLDTKVELARPRIKNTDAAYYEQLILAHIMKSGENREAAEEYAI</sequence>
<keyword evidence="4 8" id="KW-0067">ATP-binding</keyword>
<dbReference type="InterPro" id="IPR050166">
    <property type="entry name" value="ABC_transporter_ATP-bind"/>
</dbReference>
<evidence type="ECO:0000259" key="7">
    <source>
        <dbReference type="PROSITE" id="PS50893"/>
    </source>
</evidence>
<protein>
    <submittedName>
        <fullName evidence="8">ABC transporter ATP-binding protein</fullName>
    </submittedName>
</protein>
<evidence type="ECO:0000313" key="8">
    <source>
        <dbReference type="EMBL" id="MSU09884.1"/>
    </source>
</evidence>
<name>A0A6I2UJW8_9FIRM</name>
<proteinExistence type="predicted"/>
<dbReference type="Pfam" id="PF00005">
    <property type="entry name" value="ABC_tran"/>
    <property type="match status" value="1"/>
</dbReference>
<evidence type="ECO:0000256" key="2">
    <source>
        <dbReference type="ARBA" id="ARBA00022475"/>
    </source>
</evidence>